<name>A0A2T2WT95_SULTH</name>
<evidence type="ECO:0000313" key="3">
    <source>
        <dbReference type="EMBL" id="PSR25465.1"/>
    </source>
</evidence>
<proteinExistence type="predicted"/>
<evidence type="ECO:0000313" key="4">
    <source>
        <dbReference type="Proteomes" id="UP000242705"/>
    </source>
</evidence>
<dbReference type="AlphaFoldDB" id="A0A2T2WT95"/>
<feature type="chain" id="PRO_5039034642" description="DUF4367 domain-containing protein" evidence="2">
    <location>
        <begin position="23"/>
        <end position="240"/>
    </location>
</feature>
<evidence type="ECO:0000256" key="1">
    <source>
        <dbReference type="SAM" id="MobiDB-lite"/>
    </source>
</evidence>
<keyword evidence="2" id="KW-0732">Signal</keyword>
<feature type="region of interest" description="Disordered" evidence="1">
    <location>
        <begin position="31"/>
        <end position="85"/>
    </location>
</feature>
<reference evidence="3 4" key="1">
    <citation type="journal article" date="2014" name="BMC Genomics">
        <title>Comparison of environmental and isolate Sulfobacillus genomes reveals diverse carbon, sulfur, nitrogen, and hydrogen metabolisms.</title>
        <authorList>
            <person name="Justice N.B."/>
            <person name="Norman A."/>
            <person name="Brown C.T."/>
            <person name="Singh A."/>
            <person name="Thomas B.C."/>
            <person name="Banfield J.F."/>
        </authorList>
    </citation>
    <scope>NUCLEOTIDE SEQUENCE [LARGE SCALE GENOMIC DNA]</scope>
    <source>
        <strain evidence="3">AMDSBA5</strain>
    </source>
</reference>
<protein>
    <recommendedName>
        <fullName evidence="5">DUF4367 domain-containing protein</fullName>
    </recommendedName>
</protein>
<feature type="signal peptide" evidence="2">
    <location>
        <begin position="1"/>
        <end position="22"/>
    </location>
</feature>
<accession>A0A2T2WT95</accession>
<sequence>MMTRHYGILSAAIFLGSMVLTGCGTTAHPVADASPHHSHTVNPSISTSPASNPSTTTSLGSIPSPAAGTTSPASHTTSSQPSTAVSLSTSTSMNLSSITYTTNQQATIFQLGHKAGFPAAYVPRQGFNSKFMRATTFTATTSHKGVLMLTYNNFTVQESGSANSFGTGGDHVTTGTIALTIPGSGSRTPIMGTWTTVYGIQGSGTHSSLTFQMNGVYYIIGSQTLSENQVDQIAESFSET</sequence>
<organism evidence="3 4">
    <name type="scientific">Sulfobacillus thermosulfidooxidans</name>
    <dbReference type="NCBI Taxonomy" id="28034"/>
    <lineage>
        <taxon>Bacteria</taxon>
        <taxon>Bacillati</taxon>
        <taxon>Bacillota</taxon>
        <taxon>Clostridia</taxon>
        <taxon>Eubacteriales</taxon>
        <taxon>Clostridiales Family XVII. Incertae Sedis</taxon>
        <taxon>Sulfobacillus</taxon>
    </lineage>
</organism>
<evidence type="ECO:0000256" key="2">
    <source>
        <dbReference type="SAM" id="SignalP"/>
    </source>
</evidence>
<dbReference type="EMBL" id="PXYX01000029">
    <property type="protein sequence ID" value="PSR25465.1"/>
    <property type="molecule type" value="Genomic_DNA"/>
</dbReference>
<comment type="caution">
    <text evidence="3">The sequence shown here is derived from an EMBL/GenBank/DDBJ whole genome shotgun (WGS) entry which is preliminary data.</text>
</comment>
<dbReference type="PROSITE" id="PS51257">
    <property type="entry name" value="PROKAR_LIPOPROTEIN"/>
    <property type="match status" value="1"/>
</dbReference>
<dbReference type="Proteomes" id="UP000242705">
    <property type="component" value="Unassembled WGS sequence"/>
</dbReference>
<evidence type="ECO:0008006" key="5">
    <source>
        <dbReference type="Google" id="ProtNLM"/>
    </source>
</evidence>
<feature type="compositionally biased region" description="Low complexity" evidence="1">
    <location>
        <begin position="43"/>
        <end position="58"/>
    </location>
</feature>
<feature type="compositionally biased region" description="Polar residues" evidence="1">
    <location>
        <begin position="67"/>
        <end position="85"/>
    </location>
</feature>
<gene>
    <name evidence="3" type="ORF">C7B47_12045</name>
</gene>